<dbReference type="AlphaFoldDB" id="A0A6A3MJ66"/>
<accession>A0A6A3MJ66</accession>
<comment type="caution">
    <text evidence="1">The sequence shown here is derived from an EMBL/GenBank/DDBJ whole genome shotgun (WGS) entry which is preliminary data.</text>
</comment>
<dbReference type="EMBL" id="QXFW01000021">
    <property type="protein sequence ID" value="KAE9029898.1"/>
    <property type="molecule type" value="Genomic_DNA"/>
</dbReference>
<gene>
    <name evidence="1" type="ORF">PF011_g874</name>
</gene>
<protein>
    <submittedName>
        <fullName evidence="1">Uncharacterized protein</fullName>
    </submittedName>
</protein>
<dbReference type="Proteomes" id="UP000460718">
    <property type="component" value="Unassembled WGS sequence"/>
</dbReference>
<evidence type="ECO:0000313" key="2">
    <source>
        <dbReference type="Proteomes" id="UP000460718"/>
    </source>
</evidence>
<evidence type="ECO:0000313" key="1">
    <source>
        <dbReference type="EMBL" id="KAE9029898.1"/>
    </source>
</evidence>
<proteinExistence type="predicted"/>
<organism evidence="1 2">
    <name type="scientific">Phytophthora fragariae</name>
    <dbReference type="NCBI Taxonomy" id="53985"/>
    <lineage>
        <taxon>Eukaryota</taxon>
        <taxon>Sar</taxon>
        <taxon>Stramenopiles</taxon>
        <taxon>Oomycota</taxon>
        <taxon>Peronosporomycetes</taxon>
        <taxon>Peronosporales</taxon>
        <taxon>Peronosporaceae</taxon>
        <taxon>Phytophthora</taxon>
    </lineage>
</organism>
<reference evidence="1 2" key="1">
    <citation type="submission" date="2018-09" db="EMBL/GenBank/DDBJ databases">
        <title>Genomic investigation of the strawberry pathogen Phytophthora fragariae indicates pathogenicity is determined by transcriptional variation in three key races.</title>
        <authorList>
            <person name="Adams T.M."/>
            <person name="Armitage A.D."/>
            <person name="Sobczyk M.K."/>
            <person name="Bates H.J."/>
            <person name="Dunwell J.M."/>
            <person name="Nellist C.F."/>
            <person name="Harrison R.J."/>
        </authorList>
    </citation>
    <scope>NUCLEOTIDE SEQUENCE [LARGE SCALE GENOMIC DNA]</scope>
    <source>
        <strain evidence="1 2">SCRP245</strain>
    </source>
</reference>
<name>A0A6A3MJ66_9STRA</name>
<sequence length="262" mass="29148">MPRTKITWVLLARDLSLYYSDMLLESLKDYAVSKSGLSPCSLCTEATPHNTRTRLLLCKCKACKTVAPDACCPWKGMVQTCILSNVAFQIPLGFTATNYPVEQSHRAIKLDYALRSGLKMGTLIDQLLLCVRTEAVRSRPFTTKIQPRPDMLRRVREMTKAKLIREVTPMKISIDFLTGTGPQAAATSTLHVVSDQLERVYDAQDRRTKEALPVIACNSTQKARMETAGMPGTGWEVDITAQKCSYRIFLKVGCCTSSTVSQ</sequence>